<feature type="transmembrane region" description="Helical" evidence="2">
    <location>
        <begin position="185"/>
        <end position="208"/>
    </location>
</feature>
<feature type="region of interest" description="Disordered" evidence="1">
    <location>
        <begin position="1"/>
        <end position="24"/>
    </location>
</feature>
<gene>
    <name evidence="3" type="ORF">PG994_006554</name>
</gene>
<dbReference type="Proteomes" id="UP001480595">
    <property type="component" value="Unassembled WGS sequence"/>
</dbReference>
<feature type="region of interest" description="Disordered" evidence="1">
    <location>
        <begin position="1169"/>
        <end position="1189"/>
    </location>
</feature>
<evidence type="ECO:0000256" key="2">
    <source>
        <dbReference type="SAM" id="Phobius"/>
    </source>
</evidence>
<feature type="transmembrane region" description="Helical" evidence="2">
    <location>
        <begin position="674"/>
        <end position="694"/>
    </location>
</feature>
<keyword evidence="2" id="KW-0812">Transmembrane</keyword>
<organism evidence="3 4">
    <name type="scientific">Apiospora phragmitis</name>
    <dbReference type="NCBI Taxonomy" id="2905665"/>
    <lineage>
        <taxon>Eukaryota</taxon>
        <taxon>Fungi</taxon>
        <taxon>Dikarya</taxon>
        <taxon>Ascomycota</taxon>
        <taxon>Pezizomycotina</taxon>
        <taxon>Sordariomycetes</taxon>
        <taxon>Xylariomycetidae</taxon>
        <taxon>Amphisphaeriales</taxon>
        <taxon>Apiosporaceae</taxon>
        <taxon>Apiospora</taxon>
    </lineage>
</organism>
<dbReference type="RefSeq" id="XP_066717232.1">
    <property type="nucleotide sequence ID" value="XM_066857963.1"/>
</dbReference>
<feature type="compositionally biased region" description="Basic and acidic residues" evidence="1">
    <location>
        <begin position="994"/>
        <end position="1004"/>
    </location>
</feature>
<dbReference type="InterPro" id="IPR021840">
    <property type="entry name" value="DUF3433"/>
</dbReference>
<evidence type="ECO:0000313" key="4">
    <source>
        <dbReference type="Proteomes" id="UP001480595"/>
    </source>
</evidence>
<keyword evidence="2" id="KW-0472">Membrane</keyword>
<feature type="region of interest" description="Disordered" evidence="1">
    <location>
        <begin position="986"/>
        <end position="1005"/>
    </location>
</feature>
<accession>A0ABR1VFH0</accession>
<protein>
    <submittedName>
        <fullName evidence="3">Uncharacterized protein</fullName>
    </submittedName>
</protein>
<keyword evidence="4" id="KW-1185">Reference proteome</keyword>
<comment type="caution">
    <text evidence="3">The sequence shown here is derived from an EMBL/GenBank/DDBJ whole genome shotgun (WGS) entry which is preliminary data.</text>
</comment>
<feature type="transmembrane region" description="Helical" evidence="2">
    <location>
        <begin position="714"/>
        <end position="731"/>
    </location>
</feature>
<dbReference type="EMBL" id="JAQQWL010000006">
    <property type="protein sequence ID" value="KAK8069938.1"/>
    <property type="molecule type" value="Genomic_DNA"/>
</dbReference>
<feature type="transmembrane region" description="Helical" evidence="2">
    <location>
        <begin position="549"/>
        <end position="572"/>
    </location>
</feature>
<feature type="compositionally biased region" description="Polar residues" evidence="1">
    <location>
        <begin position="15"/>
        <end position="24"/>
    </location>
</feature>
<dbReference type="GeneID" id="92091026"/>
<dbReference type="Pfam" id="PF11915">
    <property type="entry name" value="DUF3433"/>
    <property type="match status" value="2"/>
</dbReference>
<feature type="transmembrane region" description="Helical" evidence="2">
    <location>
        <begin position="116"/>
        <end position="135"/>
    </location>
</feature>
<dbReference type="PANTHER" id="PTHR37544">
    <property type="entry name" value="SPRAY-RELATED"/>
    <property type="match status" value="1"/>
</dbReference>
<evidence type="ECO:0000256" key="1">
    <source>
        <dbReference type="SAM" id="MobiDB-lite"/>
    </source>
</evidence>
<feature type="transmembrane region" description="Helical" evidence="2">
    <location>
        <begin position="779"/>
        <end position="802"/>
    </location>
</feature>
<proteinExistence type="predicted"/>
<feature type="transmembrane region" description="Helical" evidence="2">
    <location>
        <begin position="76"/>
        <end position="96"/>
    </location>
</feature>
<reference evidence="3 4" key="1">
    <citation type="submission" date="2023-01" db="EMBL/GenBank/DDBJ databases">
        <title>Analysis of 21 Apiospora genomes using comparative genomics revels a genus with tremendous synthesis potential of carbohydrate active enzymes and secondary metabolites.</title>
        <authorList>
            <person name="Sorensen T."/>
        </authorList>
    </citation>
    <scope>NUCLEOTIDE SEQUENCE [LARGE SCALE GENOMIC DNA]</scope>
    <source>
        <strain evidence="3 4">CBS 135458</strain>
    </source>
</reference>
<keyword evidence="2" id="KW-1133">Transmembrane helix</keyword>
<dbReference type="PANTHER" id="PTHR37544:SF3">
    <property type="entry name" value="SPRAY"/>
    <property type="match status" value="1"/>
</dbReference>
<name>A0ABR1VFH0_9PEZI</name>
<evidence type="ECO:0000313" key="3">
    <source>
        <dbReference type="EMBL" id="KAK8069938.1"/>
    </source>
</evidence>
<sequence>MEADAGRSGQVPAASGSTESTIRSYQRPGYHPYEAVQVQPPQSGHRPFQAAFEAEDAEKTFTTPPLPWRPSYLRRFVIVGFIGIFAAIIAAIEALLAISNKSFDGIATSQPDQHYLWTYGPIAFLTLVSALWGRAEYQSKLVAPWRRLMQPSVDAKRTLLLDYVSGFPLFVVFKALRNKDWTVSITCAVSVLMKILIVISTGLITLSWTGVHVDDYPMIAQDTFSNNSARLSKTGSLSYFVMKGLIGQNLTYPDGMSKDYAFQSVLTNLPNSAETKATVDGLTNGLDCVPADVGLIGARPTDPHYPGAEMKLTVTSPGCNIKLLRLGGPICPGYSGNFSSCVFGRFARTQCDGTNDDEGARVLLMFGKFTYTMDYSKNTTDYTGQVKTHPLVGGISQSSQMLCVPTYTINRVDVVRNDTQTLSVELASDGSNRTLDSIRPWAIMDAHFAAYDNELEGSSTSVWGHSTNISTVAVDVDEYFGVAIDSQLGSNTTAQVSDMLDPGFLKQFAESYYRQFAAIVAKQSLMEPASIDITGTAVFMADRLLVRSWSAQLMAGLTAVCLVLSAILLFTVPKQGILPRNLSNIPDMASLILHSPDLQTRLRDIGAVDQKSLARTLDRRHYQSTVVQNPATGQAEFAILDQQQSAEDASQDPGHPPPLVRARRNLHPSILHPATRLTLCLILIGLIIALEILLQKSNREDGLGDVGNDTYIHYLWTTLPALTFGLMAMTFSSMDFQLRSLAPYMLLKRTVRTDAFMRLDHLDMSIPRTIYKEARSGNIGALATTTMLLVSSFFTIFSGSLFQALAIPSTTSITLRANQSFNRLPFGMQPDGNAVSSLILDSNLSYPSFTHEGLAFPQLIPDAVATESNSTFNLSTVSVEAVVPAVRSRLDCRHYDLSKHRLNLTLNYTIEDEVYNPLGVFIEGEEECIPANSLEYGKHNIVFTTYPNATYIGKGYKTHISSLGCNLTFERVDVDVTFLGPDLRIDTSPGKAPRPREDTARDSTMDASADYYSSTVGIYGKLANIQTDPQLLDQFFGLLVSSRYALPISDLGDPAADEKVIDAIRFQHGVIMTQALAQQRLPAAWSNVTLAPAAFSASSAPTNASDAQTRYVARATNATGRRRVMQDAASTRALEALLGAALALLGVAWLCMRQTDCAAAGADQHRVRGRPRGRRQCAGEAAGRRGVAHPGGDRGCAGAAAVAGEEGGQKPRFWIGRFGIFVVGEEESITEDVEGGSAGRDKRLRE</sequence>